<keyword evidence="5 6" id="KW-0539">Nucleus</keyword>
<dbReference type="SUPFAM" id="SSF50978">
    <property type="entry name" value="WD40 repeat-like"/>
    <property type="match status" value="1"/>
</dbReference>
<comment type="function">
    <text evidence="6">Required for the formation of N(7)-methylguanine at position 46 (m7G46) in tRNA. In the complex, it is required to stabilize and induce conformational changes of the catalytic subunit.</text>
</comment>
<comment type="pathway">
    <text evidence="6">tRNA modification; N(7)-methylguanine-tRNA biosynthesis.</text>
</comment>
<keyword evidence="3 6" id="KW-0819">tRNA processing</keyword>
<dbReference type="GO" id="GO:0106004">
    <property type="term" value="P:tRNA (guanine-N7)-methylation"/>
    <property type="evidence" value="ECO:0007669"/>
    <property type="project" value="UniProtKB-UniRule"/>
</dbReference>
<evidence type="ECO:0000256" key="3">
    <source>
        <dbReference type="ARBA" id="ARBA00022694"/>
    </source>
</evidence>
<comment type="caution">
    <text evidence="9">The sequence shown here is derived from an EMBL/GenBank/DDBJ whole genome shotgun (WGS) entry which is preliminary data.</text>
</comment>
<dbReference type="GO" id="GO:0005634">
    <property type="term" value="C:nucleus"/>
    <property type="evidence" value="ECO:0007669"/>
    <property type="project" value="UniProtKB-SubCell"/>
</dbReference>
<feature type="compositionally biased region" description="Basic and acidic residues" evidence="8">
    <location>
        <begin position="557"/>
        <end position="566"/>
    </location>
</feature>
<evidence type="ECO:0000256" key="1">
    <source>
        <dbReference type="ARBA" id="ARBA00004123"/>
    </source>
</evidence>
<keyword evidence="2 6" id="KW-0853">WD repeat</keyword>
<protein>
    <recommendedName>
        <fullName evidence="11">Transfer RNA methyltransferase 82</fullName>
    </recommendedName>
</protein>
<dbReference type="GO" id="GO:0043527">
    <property type="term" value="C:tRNA methyltransferase complex"/>
    <property type="evidence" value="ECO:0007669"/>
    <property type="project" value="TreeGrafter"/>
</dbReference>
<comment type="similarity">
    <text evidence="6">Belongs to the WD repeat TRM82 family.</text>
</comment>
<reference evidence="9 10" key="1">
    <citation type="journal article" date="2024" name="bioRxiv">
        <title>Comparative genomics of Cryptococcus and Kwoniella reveals pathogenesis evolution and contrasting karyotype dynamics via intercentromeric recombination or chromosome fusion.</title>
        <authorList>
            <person name="Coelho M.A."/>
            <person name="David-Palma M."/>
            <person name="Shea T."/>
            <person name="Bowers K."/>
            <person name="McGinley-Smith S."/>
            <person name="Mohammad A.W."/>
            <person name="Gnirke A."/>
            <person name="Yurkov A.M."/>
            <person name="Nowrousian M."/>
            <person name="Sun S."/>
            <person name="Cuomo C.A."/>
            <person name="Heitman J."/>
        </authorList>
    </citation>
    <scope>NUCLEOTIDE SEQUENCE [LARGE SCALE GENOMIC DNA]</scope>
    <source>
        <strain evidence="9 10">CBS 13917</strain>
    </source>
</reference>
<accession>A0AAW0YZ89</accession>
<dbReference type="PANTHER" id="PTHR16288:SF0">
    <property type="entry name" value="TRNA (GUANINE-N(7)-)-METHYLTRANSFERASE NON-CATALYTIC SUBUNIT WDR4"/>
    <property type="match status" value="1"/>
</dbReference>
<sequence length="574" mass="61871">MSNPPFPPVALASSSSSIIVAAGASLHVLDPSSSTTFSSPQVDNKAHQDGFIRLVTVSDDGKIVVTLGDDKVLRVWDLSEREIRLRHTRTAVKRGSHLTFGPDGSIILSDKVGDVYSYPLDPTPVGDHTKSRPPMYSLVADPSQNPDATYLLGHVSMVNSHIVTSDSKWIITADRDEHIRISRYPKSYVIDKFLFGHDGFVSAIHIPSAHPSILLSAGGDPSLRIWDWPTGALLSKVDIWPSILPHRRVRSHLRRYRVGSRKLKIDTPPATGEADGEETFYTAPEGYILPSGQGICVKKIQSIQVGGQTIVLFFSEGASAIHSFVFSTDQSSQPVVHTLPLPHPVLDFTPITSQPGQILLSLDTAWGVLKQNPGPGTEGRQEAIKREGPVTKSEVEALEKLLVVLDVAVDGALSESSSNSTATFSALVPTLPTTSFKTLSNLNLYPLLGVLPRWPGFEEDEDSGPPVPVPAAGDDATSVAPTMGGGAHRSYTPDELEKLNTKQLGRLKAAGVDVGNLLVQRQKKAKEENKKRLKAELEAKAAKAASEGGKPPPQKRAKVDEKKKDATEEDVANA</sequence>
<dbReference type="KEGG" id="kne:92180531"/>
<evidence type="ECO:0000256" key="4">
    <source>
        <dbReference type="ARBA" id="ARBA00022737"/>
    </source>
</evidence>
<dbReference type="InterPro" id="IPR019775">
    <property type="entry name" value="WD40_repeat_CS"/>
</dbReference>
<dbReference type="InterPro" id="IPR001680">
    <property type="entry name" value="WD40_rpt"/>
</dbReference>
<feature type="region of interest" description="Disordered" evidence="8">
    <location>
        <begin position="520"/>
        <end position="574"/>
    </location>
</feature>
<dbReference type="GO" id="GO:0005829">
    <property type="term" value="C:cytosol"/>
    <property type="evidence" value="ECO:0007669"/>
    <property type="project" value="TreeGrafter"/>
</dbReference>
<feature type="repeat" description="WD" evidence="7">
    <location>
        <begin position="45"/>
        <end position="86"/>
    </location>
</feature>
<comment type="subcellular location">
    <subcellularLocation>
        <location evidence="1 6">Nucleus</location>
    </subcellularLocation>
</comment>
<dbReference type="InterPro" id="IPR036322">
    <property type="entry name" value="WD40_repeat_dom_sf"/>
</dbReference>
<dbReference type="HAMAP" id="MF_03056">
    <property type="entry name" value="TRM82"/>
    <property type="match status" value="1"/>
</dbReference>
<evidence type="ECO:0000256" key="6">
    <source>
        <dbReference type="HAMAP-Rule" id="MF_03056"/>
    </source>
</evidence>
<evidence type="ECO:0000313" key="10">
    <source>
        <dbReference type="Proteomes" id="UP001388673"/>
    </source>
</evidence>
<organism evidence="9 10">
    <name type="scientific">Kwoniella newhampshirensis</name>
    <dbReference type="NCBI Taxonomy" id="1651941"/>
    <lineage>
        <taxon>Eukaryota</taxon>
        <taxon>Fungi</taxon>
        <taxon>Dikarya</taxon>
        <taxon>Basidiomycota</taxon>
        <taxon>Agaricomycotina</taxon>
        <taxon>Tremellomycetes</taxon>
        <taxon>Tremellales</taxon>
        <taxon>Cryptococcaceae</taxon>
        <taxon>Kwoniella</taxon>
    </lineage>
</organism>
<feature type="region of interest" description="Disordered" evidence="8">
    <location>
        <begin position="456"/>
        <end position="493"/>
    </location>
</feature>
<gene>
    <name evidence="9" type="ORF">IAR55_003273</name>
</gene>
<evidence type="ECO:0000313" key="9">
    <source>
        <dbReference type="EMBL" id="KAK8854534.1"/>
    </source>
</evidence>
<dbReference type="Pfam" id="PF00400">
    <property type="entry name" value="WD40"/>
    <property type="match status" value="2"/>
</dbReference>
<evidence type="ECO:0000256" key="7">
    <source>
        <dbReference type="PROSITE-ProRule" id="PRU00221"/>
    </source>
</evidence>
<proteinExistence type="inferred from homology"/>
<keyword evidence="10" id="KW-1185">Reference proteome</keyword>
<dbReference type="PANTHER" id="PTHR16288">
    <property type="entry name" value="WD40 REPEAT PROTEIN 4"/>
    <property type="match status" value="1"/>
</dbReference>
<dbReference type="SMART" id="SM00320">
    <property type="entry name" value="WD40"/>
    <property type="match status" value="3"/>
</dbReference>
<dbReference type="AlphaFoldDB" id="A0AAW0YZ89"/>
<dbReference type="InterPro" id="IPR028884">
    <property type="entry name" value="Trm82"/>
</dbReference>
<evidence type="ECO:0008006" key="11">
    <source>
        <dbReference type="Google" id="ProtNLM"/>
    </source>
</evidence>
<keyword evidence="4 6" id="KW-0677">Repeat</keyword>
<feature type="compositionally biased region" description="Basic and acidic residues" evidence="8">
    <location>
        <begin position="525"/>
        <end position="541"/>
    </location>
</feature>
<evidence type="ECO:0000256" key="2">
    <source>
        <dbReference type="ARBA" id="ARBA00022574"/>
    </source>
</evidence>
<dbReference type="RefSeq" id="XP_066802772.1">
    <property type="nucleotide sequence ID" value="XM_066946380.1"/>
</dbReference>
<evidence type="ECO:0000256" key="8">
    <source>
        <dbReference type="SAM" id="MobiDB-lite"/>
    </source>
</evidence>
<dbReference type="EMBL" id="JBCAWK010000006">
    <property type="protein sequence ID" value="KAK8854534.1"/>
    <property type="molecule type" value="Genomic_DNA"/>
</dbReference>
<feature type="repeat" description="WD" evidence="7">
    <location>
        <begin position="194"/>
        <end position="236"/>
    </location>
</feature>
<dbReference type="PROSITE" id="PS00678">
    <property type="entry name" value="WD_REPEATS_1"/>
    <property type="match status" value="1"/>
</dbReference>
<dbReference type="Gene3D" id="2.130.10.10">
    <property type="entry name" value="YVTN repeat-like/Quinoprotein amine dehydrogenase"/>
    <property type="match status" value="2"/>
</dbReference>
<dbReference type="GeneID" id="92180531"/>
<name>A0AAW0YZ89_9TREE</name>
<dbReference type="Proteomes" id="UP001388673">
    <property type="component" value="Unassembled WGS sequence"/>
</dbReference>
<evidence type="ECO:0000256" key="5">
    <source>
        <dbReference type="ARBA" id="ARBA00023242"/>
    </source>
</evidence>
<dbReference type="InterPro" id="IPR015943">
    <property type="entry name" value="WD40/YVTN_repeat-like_dom_sf"/>
</dbReference>
<dbReference type="PROSITE" id="PS50082">
    <property type="entry name" value="WD_REPEATS_2"/>
    <property type="match status" value="2"/>
</dbReference>